<dbReference type="SUPFAM" id="SSF51556">
    <property type="entry name" value="Metallo-dependent hydrolases"/>
    <property type="match status" value="1"/>
</dbReference>
<dbReference type="Gene3D" id="3.10.310.70">
    <property type="match status" value="1"/>
</dbReference>
<gene>
    <name evidence="2" type="ORF">GY24_13005</name>
</gene>
<dbReference type="Pfam" id="PF07969">
    <property type="entry name" value="Amidohydro_3"/>
    <property type="match status" value="1"/>
</dbReference>
<name>A0ABX5ATG3_9MICO</name>
<evidence type="ECO:0000313" key="2">
    <source>
        <dbReference type="EMBL" id="PPL16260.1"/>
    </source>
</evidence>
<accession>A0ABX5ATG3</accession>
<dbReference type="SUPFAM" id="SSF51338">
    <property type="entry name" value="Composite domain of metallo-dependent hydrolases"/>
    <property type="match status" value="1"/>
</dbReference>
<sequence>MTTADLIVLDATVYTADPARPFAAAFAVAAGRLLTVGSEAEALAHRGPDTMLRRLGGAFVMPGLVDVHNHHALAGKTELYELSFAATATLPQILDAVEDYAVRLPADGWVLGGSWGSGLMDALSTDSARERLDAASGGRPVMLSDDSRHNRWVNSRALELAGITAASTPDAGGVIMRDPVSGAPSGVLLEAAGMPVEEALARTHTLTAEQHRRCSQRGIEILASHGVTAFQDAAASLPILQSLKSLDDAGELNAWVVSSLTVNDQIFGYDPVGEELLARGEEFRSEHHRPDFVKIFLDGVPPARTGAFLEPFLPDDEHGAHFCGTTTMAPEELLGWLRSTAERGLSAKIHCTGDASARLVLDTVEQLRAEGYTDTRYQIAHGQFVAESDLARFAELGVAADISPFIWFPGVIPDAIASVLPAERAAQMQPNRSLIDTGALVAGGSDWPVSESPNAWEGIQGLVTRADPHGVFPGTLWAEQAITLEEAIAAFTINAATAMGLGAETGSLATGKSADFVLLDRNPFDSPIDTLIQARARETWFAGRLVFAQKTLLTGGPQALHPLLYTC</sequence>
<dbReference type="CDD" id="cd01300">
    <property type="entry name" value="YtcJ_like"/>
    <property type="match status" value="1"/>
</dbReference>
<dbReference type="InterPro" id="IPR033932">
    <property type="entry name" value="YtcJ-like"/>
</dbReference>
<dbReference type="PANTHER" id="PTHR22642:SF2">
    <property type="entry name" value="PROTEIN LONG AFTER FAR-RED 3"/>
    <property type="match status" value="1"/>
</dbReference>
<dbReference type="PANTHER" id="PTHR22642">
    <property type="entry name" value="IMIDAZOLONEPROPIONASE"/>
    <property type="match status" value="1"/>
</dbReference>
<reference evidence="2 3" key="1">
    <citation type="journal article" date="2008" name="Int. J. Syst. Evol. Microbiol.">
        <title>Leifsonia pindariensis sp. nov., isolated from the Pindari glacier of the Indian Himalayas, and emended description of the genus Leifsonia.</title>
        <authorList>
            <person name="Reddy G.S."/>
            <person name="Prabagaran S.R."/>
            <person name="Shivaji S."/>
        </authorList>
    </citation>
    <scope>NUCLEOTIDE SEQUENCE [LARGE SCALE GENOMIC DNA]</scope>
    <source>
        <strain evidence="2 3">PON 10</strain>
    </source>
</reference>
<dbReference type="InterPro" id="IPR011059">
    <property type="entry name" value="Metal-dep_hydrolase_composite"/>
</dbReference>
<organism evidence="2 3">
    <name type="scientific">Microterricola pindariensis</name>
    <dbReference type="NCBI Taxonomy" id="478010"/>
    <lineage>
        <taxon>Bacteria</taxon>
        <taxon>Bacillati</taxon>
        <taxon>Actinomycetota</taxon>
        <taxon>Actinomycetes</taxon>
        <taxon>Micrococcales</taxon>
        <taxon>Microbacteriaceae</taxon>
        <taxon>Microterricola</taxon>
    </lineage>
</organism>
<feature type="domain" description="Amidohydrolase 3" evidence="1">
    <location>
        <begin position="55"/>
        <end position="547"/>
    </location>
</feature>
<keyword evidence="3" id="KW-1185">Reference proteome</keyword>
<protein>
    <submittedName>
        <fullName evidence="2">Amidohydrolase</fullName>
    </submittedName>
</protein>
<dbReference type="InterPro" id="IPR013108">
    <property type="entry name" value="Amidohydro_3"/>
</dbReference>
<dbReference type="Gene3D" id="2.30.40.10">
    <property type="entry name" value="Urease, subunit C, domain 1"/>
    <property type="match status" value="1"/>
</dbReference>
<evidence type="ECO:0000259" key="1">
    <source>
        <dbReference type="Pfam" id="PF07969"/>
    </source>
</evidence>
<proteinExistence type="predicted"/>
<dbReference type="RefSeq" id="WP_104476441.1">
    <property type="nucleotide sequence ID" value="NZ_MPZN01000048.1"/>
</dbReference>
<dbReference type="Gene3D" id="3.20.20.140">
    <property type="entry name" value="Metal-dependent hydrolases"/>
    <property type="match status" value="1"/>
</dbReference>
<dbReference type="EMBL" id="MPZN01000048">
    <property type="protein sequence ID" value="PPL16260.1"/>
    <property type="molecule type" value="Genomic_DNA"/>
</dbReference>
<dbReference type="Proteomes" id="UP000237755">
    <property type="component" value="Unassembled WGS sequence"/>
</dbReference>
<dbReference type="InterPro" id="IPR032466">
    <property type="entry name" value="Metal_Hydrolase"/>
</dbReference>
<comment type="caution">
    <text evidence="2">The sequence shown here is derived from an EMBL/GenBank/DDBJ whole genome shotgun (WGS) entry which is preliminary data.</text>
</comment>
<evidence type="ECO:0000313" key="3">
    <source>
        <dbReference type="Proteomes" id="UP000237755"/>
    </source>
</evidence>